<evidence type="ECO:0000256" key="5">
    <source>
        <dbReference type="RuleBase" id="RU367125"/>
    </source>
</evidence>
<sequence>MLCLPIFILLLLLVSPAAALPAESEVRKYLTQEFRKDFERRAGNPRGNWCCSARVCC</sequence>
<evidence type="ECO:0000256" key="3">
    <source>
        <dbReference type="ARBA" id="ARBA00022656"/>
    </source>
</evidence>
<keyword evidence="4 5" id="KW-0732">Signal</keyword>
<protein>
    <recommendedName>
        <fullName evidence="5">Conotoxin</fullName>
    </recommendedName>
</protein>
<dbReference type="EMBL" id="KT713753">
    <property type="protein sequence ID" value="ALI96896.1"/>
    <property type="molecule type" value="mRNA"/>
</dbReference>
<dbReference type="AlphaFoldDB" id="A0A0P0C7W0"/>
<accession>A0A0P0C7W0</accession>
<feature type="chain" id="PRO_5028504223" description="Conotoxin" evidence="5">
    <location>
        <begin position="20"/>
        <end position="57"/>
    </location>
</feature>
<evidence type="ECO:0000256" key="4">
    <source>
        <dbReference type="ARBA" id="ARBA00022729"/>
    </source>
</evidence>
<keyword evidence="3 5" id="KW-0800">Toxin</keyword>
<evidence type="ECO:0000256" key="1">
    <source>
        <dbReference type="ARBA" id="ARBA00004613"/>
    </source>
</evidence>
<evidence type="ECO:0000256" key="2">
    <source>
        <dbReference type="ARBA" id="ARBA00022525"/>
    </source>
</evidence>
<evidence type="ECO:0000313" key="6">
    <source>
        <dbReference type="EMBL" id="ALI96896.1"/>
    </source>
</evidence>
<feature type="non-terminal residue" evidence="6">
    <location>
        <position position="57"/>
    </location>
</feature>
<reference evidence="6" key="1">
    <citation type="submission" date="2015-09" db="EMBL/GenBank/DDBJ databases">
        <authorList>
            <consortium name="Swine Surveillance"/>
        </authorList>
    </citation>
    <scope>NUCLEOTIDE SEQUENCE</scope>
    <source>
        <strain evidence="6">C.mo1274</strain>
    </source>
</reference>
<comment type="subcellular location">
    <subcellularLocation>
        <location evidence="1 5">Secreted</location>
    </subcellularLocation>
</comment>
<dbReference type="GO" id="GO:0005576">
    <property type="term" value="C:extracellular region"/>
    <property type="evidence" value="ECO:0007669"/>
    <property type="project" value="UniProtKB-SubCell"/>
</dbReference>
<proteinExistence type="evidence at transcript level"/>
<keyword evidence="2 5" id="KW-0964">Secreted</keyword>
<dbReference type="GO" id="GO:0090729">
    <property type="term" value="F:toxin activity"/>
    <property type="evidence" value="ECO:0007669"/>
    <property type="project" value="UniProtKB-UniRule"/>
</dbReference>
<name>A0A0P0C7W0_CONMO</name>
<comment type="similarity">
    <text evidence="5">Belongs to the conotoxin T superfamily.</text>
</comment>
<dbReference type="Pfam" id="PF16981">
    <property type="entry name" value="Chi-conotoxin"/>
    <property type="match status" value="1"/>
</dbReference>
<feature type="signal peptide" evidence="5">
    <location>
        <begin position="1"/>
        <end position="19"/>
    </location>
</feature>
<dbReference type="InterPro" id="IPR031565">
    <property type="entry name" value="T-conotoxin"/>
</dbReference>
<organism evidence="6">
    <name type="scientific">Conus monile</name>
    <name type="common">Necklace cone</name>
    <dbReference type="NCBI Taxonomy" id="351660"/>
    <lineage>
        <taxon>Eukaryota</taxon>
        <taxon>Metazoa</taxon>
        <taxon>Spiralia</taxon>
        <taxon>Lophotrochozoa</taxon>
        <taxon>Mollusca</taxon>
        <taxon>Gastropoda</taxon>
        <taxon>Caenogastropoda</taxon>
        <taxon>Neogastropoda</taxon>
        <taxon>Conoidea</taxon>
        <taxon>Conidae</taxon>
        <taxon>Conus</taxon>
        <taxon>Strategoconus</taxon>
    </lineage>
</organism>